<dbReference type="Gene3D" id="3.30.499.10">
    <property type="entry name" value="Aconitase, domain 3"/>
    <property type="match status" value="2"/>
</dbReference>
<dbReference type="PANTHER" id="PTHR43822">
    <property type="entry name" value="HOMOACONITASE, MITOCHONDRIAL-RELATED"/>
    <property type="match status" value="1"/>
</dbReference>
<keyword evidence="16" id="KW-1185">Reference proteome</keyword>
<dbReference type="RefSeq" id="WP_306208018.1">
    <property type="nucleotide sequence ID" value="NZ_CP132353.1"/>
</dbReference>
<dbReference type="EC" id="4.2.1.33" evidence="13"/>
<dbReference type="NCBIfam" id="NF009116">
    <property type="entry name" value="PRK12466.1"/>
    <property type="match status" value="1"/>
</dbReference>
<dbReference type="PROSITE" id="PS00450">
    <property type="entry name" value="ACONITASE_1"/>
    <property type="match status" value="1"/>
</dbReference>
<proteinExistence type="inferred from homology"/>
<dbReference type="InterPro" id="IPR004430">
    <property type="entry name" value="3-IsopropMal_deHydase_lsu"/>
</dbReference>
<dbReference type="SUPFAM" id="SSF53732">
    <property type="entry name" value="Aconitase iron-sulfur domain"/>
    <property type="match status" value="1"/>
</dbReference>
<evidence type="ECO:0000256" key="13">
    <source>
        <dbReference type="HAMAP-Rule" id="MF_01026"/>
    </source>
</evidence>
<dbReference type="PANTHER" id="PTHR43822:SF9">
    <property type="entry name" value="3-ISOPROPYLMALATE DEHYDRATASE"/>
    <property type="match status" value="1"/>
</dbReference>
<evidence type="ECO:0000256" key="1">
    <source>
        <dbReference type="ARBA" id="ARBA00000491"/>
    </source>
</evidence>
<evidence type="ECO:0000256" key="9">
    <source>
        <dbReference type="ARBA" id="ARBA00023004"/>
    </source>
</evidence>
<evidence type="ECO:0000256" key="2">
    <source>
        <dbReference type="ARBA" id="ARBA00002695"/>
    </source>
</evidence>
<dbReference type="FunFam" id="3.30.499.10:FF:000007">
    <property type="entry name" value="3-isopropylmalate dehydratase large subunit"/>
    <property type="match status" value="1"/>
</dbReference>
<comment type="pathway">
    <text evidence="3 13">Amino-acid biosynthesis; L-leucine biosynthesis; L-leucine from 3-methyl-2-oxobutanoate: step 2/4.</text>
</comment>
<dbReference type="InterPro" id="IPR033941">
    <property type="entry name" value="IPMI_cat"/>
</dbReference>
<dbReference type="AlphaFoldDB" id="A0AA50DI30"/>
<dbReference type="PRINTS" id="PR00415">
    <property type="entry name" value="ACONITASE"/>
</dbReference>
<comment type="function">
    <text evidence="2 13">Catalyzes the isomerization between 2-isopropylmalate and 3-isopropylmalate, via the formation of 2-isopropylmaleate.</text>
</comment>
<keyword evidence="6 13" id="KW-0004">4Fe-4S</keyword>
<keyword evidence="8 13" id="KW-0479">Metal-binding</keyword>
<dbReference type="NCBIfam" id="TIGR00170">
    <property type="entry name" value="leuC"/>
    <property type="match status" value="1"/>
</dbReference>
<dbReference type="InterPro" id="IPR015931">
    <property type="entry name" value="Acnase/IPM_dHydase_lsu_aba_1/3"/>
</dbReference>
<keyword evidence="7 13" id="KW-0028">Amino-acid biosynthesis</keyword>
<evidence type="ECO:0000256" key="12">
    <source>
        <dbReference type="ARBA" id="ARBA00023304"/>
    </source>
</evidence>
<dbReference type="InterPro" id="IPR036008">
    <property type="entry name" value="Aconitase_4Fe-4S_dom"/>
</dbReference>
<evidence type="ECO:0000256" key="3">
    <source>
        <dbReference type="ARBA" id="ARBA00004729"/>
    </source>
</evidence>
<protein>
    <recommendedName>
        <fullName evidence="13">3-isopropylmalate dehydratase large subunit</fullName>
        <ecNumber evidence="13">4.2.1.33</ecNumber>
    </recommendedName>
    <alternativeName>
        <fullName evidence="13">Alpha-IPM isomerase</fullName>
        <shortName evidence="13">IPMI</shortName>
    </alternativeName>
    <alternativeName>
        <fullName evidence="13">Isopropylmalate isomerase</fullName>
    </alternativeName>
</protein>
<organism evidence="15 16">
    <name type="scientific">Erwinia pyri</name>
    <dbReference type="NCBI Taxonomy" id="3062598"/>
    <lineage>
        <taxon>Bacteria</taxon>
        <taxon>Pseudomonadati</taxon>
        <taxon>Pseudomonadota</taxon>
        <taxon>Gammaproteobacteria</taxon>
        <taxon>Enterobacterales</taxon>
        <taxon>Erwiniaceae</taxon>
        <taxon>Erwinia</taxon>
    </lineage>
</organism>
<dbReference type="GO" id="GO:0051539">
    <property type="term" value="F:4 iron, 4 sulfur cluster binding"/>
    <property type="evidence" value="ECO:0007669"/>
    <property type="project" value="UniProtKB-KW"/>
</dbReference>
<evidence type="ECO:0000256" key="4">
    <source>
        <dbReference type="ARBA" id="ARBA00011271"/>
    </source>
</evidence>
<name>A0AA50DI30_9GAMM</name>
<feature type="binding site" evidence="13">
    <location>
        <position position="346"/>
    </location>
    <ligand>
        <name>[4Fe-4S] cluster</name>
        <dbReference type="ChEBI" id="CHEBI:49883"/>
    </ligand>
</feature>
<comment type="catalytic activity">
    <reaction evidence="1 13">
        <text>(2R,3S)-3-isopropylmalate = (2S)-2-isopropylmalate</text>
        <dbReference type="Rhea" id="RHEA:32287"/>
        <dbReference type="ChEBI" id="CHEBI:1178"/>
        <dbReference type="ChEBI" id="CHEBI:35121"/>
        <dbReference type="EC" id="4.2.1.33"/>
    </reaction>
</comment>
<dbReference type="NCBIfam" id="NF004016">
    <property type="entry name" value="PRK05478.1"/>
    <property type="match status" value="1"/>
</dbReference>
<evidence type="ECO:0000313" key="15">
    <source>
        <dbReference type="EMBL" id="WLS78297.1"/>
    </source>
</evidence>
<comment type="cofactor">
    <cofactor evidence="13">
        <name>[4Fe-4S] cluster</name>
        <dbReference type="ChEBI" id="CHEBI:49883"/>
    </cofactor>
    <text evidence="13">Binds 1 [4Fe-4S] cluster per subunit.</text>
</comment>
<keyword evidence="11 13" id="KW-0456">Lyase</keyword>
<dbReference type="HAMAP" id="MF_01026">
    <property type="entry name" value="LeuC_type1"/>
    <property type="match status" value="1"/>
</dbReference>
<dbReference type="GO" id="GO:0009098">
    <property type="term" value="P:L-leucine biosynthetic process"/>
    <property type="evidence" value="ECO:0007669"/>
    <property type="project" value="UniProtKB-UniRule"/>
</dbReference>
<evidence type="ECO:0000256" key="5">
    <source>
        <dbReference type="ARBA" id="ARBA00022430"/>
    </source>
</evidence>
<keyword evidence="9 13" id="KW-0408">Iron</keyword>
<gene>
    <name evidence="13 15" type="primary">leuC</name>
    <name evidence="15" type="ORF">Q3V30_17820</name>
</gene>
<dbReference type="GO" id="GO:0046872">
    <property type="term" value="F:metal ion binding"/>
    <property type="evidence" value="ECO:0007669"/>
    <property type="project" value="UniProtKB-KW"/>
</dbReference>
<evidence type="ECO:0000256" key="11">
    <source>
        <dbReference type="ARBA" id="ARBA00023239"/>
    </source>
</evidence>
<dbReference type="KEGG" id="epi:Q3V30_17820"/>
<dbReference type="EMBL" id="CP132353">
    <property type="protein sequence ID" value="WLS78297.1"/>
    <property type="molecule type" value="Genomic_DNA"/>
</dbReference>
<evidence type="ECO:0000256" key="7">
    <source>
        <dbReference type="ARBA" id="ARBA00022605"/>
    </source>
</evidence>
<dbReference type="Pfam" id="PF00330">
    <property type="entry name" value="Aconitase"/>
    <property type="match status" value="1"/>
</dbReference>
<dbReference type="CDD" id="cd01583">
    <property type="entry name" value="IPMI"/>
    <property type="match status" value="1"/>
</dbReference>
<dbReference type="Proteomes" id="UP001228139">
    <property type="component" value="Chromosome"/>
</dbReference>
<evidence type="ECO:0000256" key="6">
    <source>
        <dbReference type="ARBA" id="ARBA00022485"/>
    </source>
</evidence>
<keyword evidence="5 13" id="KW-0432">Leucine biosynthesis</keyword>
<keyword evidence="10 13" id="KW-0411">Iron-sulfur</keyword>
<accession>A0AA50DI30</accession>
<evidence type="ECO:0000313" key="16">
    <source>
        <dbReference type="Proteomes" id="UP001228139"/>
    </source>
</evidence>
<sequence>MKTLYEKLFDAHAVVETPGETPLLYIDRHLVHEVTSAQAFDGLRAHHRPVRQPAKTFATMDHNVSTQTRDINASGEMARIQMSMLIKNCEEFGVRLYDLKHPFQGIVHVIGPEQGLSLPGMTIVCGDSHTSTHGAFGALAFGIGTSEVEHVLATQTLKQSRAKTMKIEVVGQTAPGITAKDIALAIIGKTGSGGGNGHVVEFCGPAVEALSMEGRMTLCNMAIELGAKAGLVGPDETTFNYVKGRQFAPKGAEWDAAVAYWRTLKTDSDARFDKVVTLDAADIAPQVTWGTNPGQVIAVDALIPDPASFQDPTERASAEKALAYMDLKPGIKMTDVRIDKVFIGSCTNSRIEDLRAAALVVKGHKIAAGVQAYVVPGSGPVKAQAEAEGLDKIFLDAGFEWRLPGCSMCLAMNNDRLNPGERCASTSNRNFEGRQGRGGRTHLLSPAMAAAAAVAGHFADIRELR</sequence>
<comment type="subunit">
    <text evidence="4 13">Heterodimer of LeuC and LeuD.</text>
</comment>
<evidence type="ECO:0000256" key="10">
    <source>
        <dbReference type="ARBA" id="ARBA00023014"/>
    </source>
</evidence>
<dbReference type="InterPro" id="IPR050067">
    <property type="entry name" value="IPM_dehydratase_rel_enz"/>
</dbReference>
<evidence type="ECO:0000256" key="8">
    <source>
        <dbReference type="ARBA" id="ARBA00022723"/>
    </source>
</evidence>
<dbReference type="InterPro" id="IPR001030">
    <property type="entry name" value="Acoase/IPM_deHydtase_lsu_aba"/>
</dbReference>
<dbReference type="FunFam" id="3.30.499.10:FF:000006">
    <property type="entry name" value="3-isopropylmalate dehydratase large subunit"/>
    <property type="match status" value="1"/>
</dbReference>
<dbReference type="GO" id="GO:0003861">
    <property type="term" value="F:3-isopropylmalate dehydratase activity"/>
    <property type="evidence" value="ECO:0007669"/>
    <property type="project" value="UniProtKB-UniRule"/>
</dbReference>
<dbReference type="PROSITE" id="PS01244">
    <property type="entry name" value="ACONITASE_2"/>
    <property type="match status" value="1"/>
</dbReference>
<keyword evidence="12 13" id="KW-0100">Branched-chain amino acid biosynthesis</keyword>
<feature type="domain" description="Aconitase/3-isopropylmalate dehydratase large subunit alpha/beta/alpha" evidence="14">
    <location>
        <begin position="6"/>
        <end position="456"/>
    </location>
</feature>
<dbReference type="InterPro" id="IPR018136">
    <property type="entry name" value="Aconitase_4Fe-4S_BS"/>
</dbReference>
<evidence type="ECO:0000259" key="14">
    <source>
        <dbReference type="Pfam" id="PF00330"/>
    </source>
</evidence>
<comment type="similarity">
    <text evidence="13">Belongs to the aconitase/IPM isomerase family. LeuC type 1 subfamily.</text>
</comment>
<reference evidence="15 16" key="1">
    <citation type="submission" date="2023-07" db="EMBL/GenBank/DDBJ databases">
        <title>Pathogenic bacteria of pear tree diseases.</title>
        <authorList>
            <person name="Zhang Z."/>
            <person name="He L."/>
            <person name="Huang R."/>
        </authorList>
    </citation>
    <scope>NUCLEOTIDE SEQUENCE [LARGE SCALE GENOMIC DNA]</scope>
    <source>
        <strain evidence="15 16">DE2</strain>
    </source>
</reference>
<feature type="binding site" evidence="13">
    <location>
        <position position="409"/>
    </location>
    <ligand>
        <name>[4Fe-4S] cluster</name>
        <dbReference type="ChEBI" id="CHEBI:49883"/>
    </ligand>
</feature>
<feature type="binding site" evidence="13">
    <location>
        <position position="406"/>
    </location>
    <ligand>
        <name>[4Fe-4S] cluster</name>
        <dbReference type="ChEBI" id="CHEBI:49883"/>
    </ligand>
</feature>